<dbReference type="Pfam" id="PF01894">
    <property type="entry name" value="YjbQ"/>
    <property type="match status" value="1"/>
</dbReference>
<dbReference type="NCBIfam" id="TIGR00149">
    <property type="entry name" value="TIGR00149_YjbQ"/>
    <property type="match status" value="1"/>
</dbReference>
<dbReference type="Gene3D" id="2.60.120.460">
    <property type="entry name" value="YjbQ-like"/>
    <property type="match status" value="1"/>
</dbReference>
<dbReference type="RefSeq" id="WP_050001847.1">
    <property type="nucleotide sequence ID" value="NZ_CP008887.1"/>
</dbReference>
<evidence type="ECO:0000313" key="2">
    <source>
        <dbReference type="EMBL" id="AIU68862.1"/>
    </source>
</evidence>
<dbReference type="PANTHER" id="PTHR30615:SF8">
    <property type="entry name" value="UPF0047 PROTEIN C4A8.02C"/>
    <property type="match status" value="1"/>
</dbReference>
<dbReference type="KEGG" id="teu:TEU_00105"/>
<dbReference type="GeneID" id="25151831"/>
<gene>
    <name evidence="2" type="ORF">TEU_00105</name>
</gene>
<dbReference type="HOGENOM" id="CLU_096980_1_2_2"/>
<dbReference type="STRING" id="1505907.TEU_00105"/>
<evidence type="ECO:0008006" key="4">
    <source>
        <dbReference type="Google" id="ProtNLM"/>
    </source>
</evidence>
<protein>
    <recommendedName>
        <fullName evidence="4">Secondary thiamine-phosphate synthase enzyme</fullName>
    </recommendedName>
</protein>
<organism evidence="2 3">
    <name type="scientific">Thermococcus eurythermalis</name>
    <dbReference type="NCBI Taxonomy" id="1505907"/>
    <lineage>
        <taxon>Archaea</taxon>
        <taxon>Methanobacteriati</taxon>
        <taxon>Methanobacteriota</taxon>
        <taxon>Thermococci</taxon>
        <taxon>Thermococcales</taxon>
        <taxon>Thermococcaceae</taxon>
        <taxon>Thermococcus</taxon>
    </lineage>
</organism>
<dbReference type="Proteomes" id="UP000029980">
    <property type="component" value="Chromosome"/>
</dbReference>
<dbReference type="PANTHER" id="PTHR30615">
    <property type="entry name" value="UNCHARACTERIZED PROTEIN YJBQ-RELATED"/>
    <property type="match status" value="1"/>
</dbReference>
<reference evidence="2 3" key="1">
    <citation type="journal article" date="2015" name="Int. J. Syst. Evol. Microbiol.">
        <title>Thermococcus eurythermalis sp. nov., a conditional piezophilic hyperthermophilic archaeon with a wide temperature range isolated from an oil-immersed chimney in the Guaymas Basin.</title>
        <authorList>
            <person name="Zhao W."/>
            <person name="Zeng X."/>
            <person name="Xiao X."/>
        </authorList>
    </citation>
    <scope>NUCLEOTIDE SEQUENCE [LARGE SCALE GENOMIC DNA]</scope>
    <source>
        <strain evidence="2 3">A501</strain>
    </source>
</reference>
<dbReference type="PIRSF" id="PIRSF004681">
    <property type="entry name" value="UCP004681"/>
    <property type="match status" value="1"/>
</dbReference>
<accession>A0A097QQV4</accession>
<dbReference type="EMBL" id="CP008887">
    <property type="protein sequence ID" value="AIU68862.1"/>
    <property type="molecule type" value="Genomic_DNA"/>
</dbReference>
<keyword evidence="3" id="KW-1185">Reference proteome</keyword>
<dbReference type="InterPro" id="IPR035917">
    <property type="entry name" value="YjbQ-like_sf"/>
</dbReference>
<evidence type="ECO:0000313" key="3">
    <source>
        <dbReference type="Proteomes" id="UP000029980"/>
    </source>
</evidence>
<name>A0A097QQV4_9EURY</name>
<dbReference type="SUPFAM" id="SSF111038">
    <property type="entry name" value="YjbQ-like"/>
    <property type="match status" value="1"/>
</dbReference>
<dbReference type="OrthoDB" id="6663at2157"/>
<comment type="similarity">
    <text evidence="1">Belongs to the UPF0047 family.</text>
</comment>
<evidence type="ECO:0000256" key="1">
    <source>
        <dbReference type="ARBA" id="ARBA00005534"/>
    </source>
</evidence>
<sequence>MLYEITIDTKERVQIIDITDEVQRLVYRSKVKHGIAVVFTHHTTTGLLINEYEKGLIEDIKAKMAELVPRGAGYSHDRIDSNAHAHIRASIFLNPEVVVPIDQAELYLGTWQRILFVELDGPRHRKVYVMVCPCPEFPEEY</sequence>
<dbReference type="AlphaFoldDB" id="A0A097QQV4"/>
<proteinExistence type="inferred from homology"/>
<dbReference type="InterPro" id="IPR001602">
    <property type="entry name" value="UPF0047_YjbQ-like"/>
</dbReference>